<dbReference type="EMBL" id="CP017599">
    <property type="protein sequence ID" value="AOW99665.1"/>
    <property type="molecule type" value="Genomic_DNA"/>
</dbReference>
<reference evidence="2" key="1">
    <citation type="submission" date="2016-10" db="EMBL/GenBank/DDBJ databases">
        <title>Comparative genomics uncovers the prolific and rare metabolic potential of the cyanobacterial genus Moorea.</title>
        <authorList>
            <person name="Leao T."/>
            <person name="Castelao G."/>
            <person name="Korobeynikov A."/>
            <person name="Monroe E.A."/>
            <person name="Podell S."/>
            <person name="Glukhov E."/>
            <person name="Allen E."/>
            <person name="Gerwick W.H."/>
            <person name="Gerwick L."/>
        </authorList>
    </citation>
    <scope>NUCLEOTIDE SEQUENCE [LARGE SCALE GENOMIC DNA]</scope>
    <source>
        <strain evidence="2">PAL-8-15-08-1</strain>
    </source>
</reference>
<gene>
    <name evidence="1" type="ORF">BJP34_09525</name>
</gene>
<accession>A0A1D8TQH7</accession>
<dbReference type="KEGG" id="mpro:BJP34_09525"/>
<organism evidence="1 2">
    <name type="scientific">Moorena producens PAL-8-15-08-1</name>
    <dbReference type="NCBI Taxonomy" id="1458985"/>
    <lineage>
        <taxon>Bacteria</taxon>
        <taxon>Bacillati</taxon>
        <taxon>Cyanobacteriota</taxon>
        <taxon>Cyanophyceae</taxon>
        <taxon>Coleofasciculales</taxon>
        <taxon>Coleofasciculaceae</taxon>
        <taxon>Moorena</taxon>
    </lineage>
</organism>
<protein>
    <submittedName>
        <fullName evidence="1">Uncharacterized protein</fullName>
    </submittedName>
</protein>
<evidence type="ECO:0000313" key="1">
    <source>
        <dbReference type="EMBL" id="AOW99665.1"/>
    </source>
</evidence>
<dbReference type="OrthoDB" id="1414930at2"/>
<name>A0A1D8TQH7_9CYAN</name>
<sequence length="255" mass="29595">MTTLKKLIDQIKTELSDEFSQRLRKMLMNQDKEWLVEQIISLTLSRDNQLVYGIQPPTTQKLALALKDKERKHRARLERISKIELDEDKLAQIIKRYKRLDREQLEAEGYLNNPPQKGTALITNTERSSKGNEVLLEAKDVFYALLFGDEDTNVRFDRVERELLTLIVPEHKFQVIDFMVAVTQIGGEGTWKDPNNVSNDDREKNIILQTEYGEVKSELISEGLLATVKMINNLEINEQVLYFRMIDVEQSSLIA</sequence>
<dbReference type="Proteomes" id="UP000177870">
    <property type="component" value="Chromosome"/>
</dbReference>
<dbReference type="RefSeq" id="WP_070392144.1">
    <property type="nucleotide sequence ID" value="NZ_CP017599.1"/>
</dbReference>
<proteinExistence type="predicted"/>
<dbReference type="AlphaFoldDB" id="A0A1D8TQH7"/>
<evidence type="ECO:0000313" key="2">
    <source>
        <dbReference type="Proteomes" id="UP000177870"/>
    </source>
</evidence>